<gene>
    <name evidence="3" type="ORF">CALCODRAFT_210826</name>
</gene>
<feature type="compositionally biased region" description="Low complexity" evidence="1">
    <location>
        <begin position="466"/>
        <end position="489"/>
    </location>
</feature>
<dbReference type="Gene3D" id="2.60.120.260">
    <property type="entry name" value="Galactose-binding domain-like"/>
    <property type="match status" value="1"/>
</dbReference>
<accession>A0A165HEQ5</accession>
<reference evidence="3 4" key="1">
    <citation type="journal article" date="2016" name="Mol. Biol. Evol.">
        <title>Comparative Genomics of Early-Diverging Mushroom-Forming Fungi Provides Insights into the Origins of Lignocellulose Decay Capabilities.</title>
        <authorList>
            <person name="Nagy L.G."/>
            <person name="Riley R."/>
            <person name="Tritt A."/>
            <person name="Adam C."/>
            <person name="Daum C."/>
            <person name="Floudas D."/>
            <person name="Sun H."/>
            <person name="Yadav J.S."/>
            <person name="Pangilinan J."/>
            <person name="Larsson K.H."/>
            <person name="Matsuura K."/>
            <person name="Barry K."/>
            <person name="Labutti K."/>
            <person name="Kuo R."/>
            <person name="Ohm R.A."/>
            <person name="Bhattacharya S.S."/>
            <person name="Shirouzu T."/>
            <person name="Yoshinaga Y."/>
            <person name="Martin F.M."/>
            <person name="Grigoriev I.V."/>
            <person name="Hibbett D.S."/>
        </authorList>
    </citation>
    <scope>NUCLEOTIDE SEQUENCE [LARGE SCALE GENOMIC DNA]</scope>
    <source>
        <strain evidence="3 4">HHB12733</strain>
    </source>
</reference>
<keyword evidence="2" id="KW-0472">Membrane</keyword>
<keyword evidence="2" id="KW-0812">Transmembrane</keyword>
<dbReference type="AlphaFoldDB" id="A0A165HEQ5"/>
<name>A0A165HEQ5_9BASI</name>
<sequence length="586" mass="61259">METSYNTTLPDTSPLFSYFPYAEGDPTEGWDLLYLSSGFAAYEGEAGWGGSAHATRGGAAEVDLTFFGTDIHLYGISLGAATWHTILDSILTPGSPSDSSLLASYTGLEEGTHTLALVVNASAAGAGFAFQGVVVGSGTGLQGATVSNHTVPTTDPSVLLAGQWTAQNSTTVNGTTPGAGTNSSTADAMVLQETPPMGPVMQTTRLGDSAMLTFNGTSITVLGELSPSSGQYYITLNSTSTLQTYTLSAQSQWTVNGAVLFWQAGLETQGETSVWVTNAQEGKALGVGGFVVGQAEGGVAVGATAAGSSATSSRLPTGTIVAIALSITLLIALLFLARLPPLSRKTFPLPHALPHAHAHARLPLPSPLRTAPLPHLPHRHAPLPLPALALTLAQVLPRDQARPERHRPHRHVRPARPAPREQPGRRAVEHEPERVLEPDQPAREDARVRRQCRAGVLGAGAGGGRASAAGSSTCSSRSISPSPVTITISKIESAPPPARLPSRPRASQPPRPRPRPSGANAHRNSAGRRADRQAAPALLPPPAHARLAPLWEPCFRFRLWHFRAIRLCRLAGSGEEQAAVDAAADA</sequence>
<evidence type="ECO:0000256" key="1">
    <source>
        <dbReference type="SAM" id="MobiDB-lite"/>
    </source>
</evidence>
<proteinExistence type="predicted"/>
<dbReference type="EMBL" id="KV423943">
    <property type="protein sequence ID" value="KZT59200.1"/>
    <property type="molecule type" value="Genomic_DNA"/>
</dbReference>
<evidence type="ECO:0000256" key="2">
    <source>
        <dbReference type="SAM" id="Phobius"/>
    </source>
</evidence>
<organism evidence="3 4">
    <name type="scientific">Calocera cornea HHB12733</name>
    <dbReference type="NCBI Taxonomy" id="1353952"/>
    <lineage>
        <taxon>Eukaryota</taxon>
        <taxon>Fungi</taxon>
        <taxon>Dikarya</taxon>
        <taxon>Basidiomycota</taxon>
        <taxon>Agaricomycotina</taxon>
        <taxon>Dacrymycetes</taxon>
        <taxon>Dacrymycetales</taxon>
        <taxon>Dacrymycetaceae</taxon>
        <taxon>Calocera</taxon>
    </lineage>
</organism>
<feature type="compositionally biased region" description="Basic residues" evidence="1">
    <location>
        <begin position="404"/>
        <end position="414"/>
    </location>
</feature>
<keyword evidence="2" id="KW-1133">Transmembrane helix</keyword>
<dbReference type="Proteomes" id="UP000076842">
    <property type="component" value="Unassembled WGS sequence"/>
</dbReference>
<dbReference type="InParanoid" id="A0A165HEQ5"/>
<evidence type="ECO:0000313" key="3">
    <source>
        <dbReference type="EMBL" id="KZT59200.1"/>
    </source>
</evidence>
<keyword evidence="4" id="KW-1185">Reference proteome</keyword>
<evidence type="ECO:0000313" key="4">
    <source>
        <dbReference type="Proteomes" id="UP000076842"/>
    </source>
</evidence>
<dbReference type="OrthoDB" id="2576334at2759"/>
<feature type="region of interest" description="Disordered" evidence="1">
    <location>
        <begin position="399"/>
        <end position="532"/>
    </location>
</feature>
<feature type="transmembrane region" description="Helical" evidence="2">
    <location>
        <begin position="318"/>
        <end position="337"/>
    </location>
</feature>
<feature type="compositionally biased region" description="Basic and acidic residues" evidence="1">
    <location>
        <begin position="418"/>
        <end position="448"/>
    </location>
</feature>
<protein>
    <submittedName>
        <fullName evidence="3">Uncharacterized protein</fullName>
    </submittedName>
</protein>
<dbReference type="STRING" id="1353952.A0A165HEQ5"/>